<evidence type="ECO:0000313" key="1">
    <source>
        <dbReference type="EMBL" id="CAG8751453.1"/>
    </source>
</evidence>
<accession>A0A9N9IVE3</accession>
<gene>
    <name evidence="1" type="ORF">FMOSSE_LOCUS16667</name>
</gene>
<organism evidence="1 2">
    <name type="scientific">Funneliformis mosseae</name>
    <name type="common">Endomycorrhizal fungus</name>
    <name type="synonym">Glomus mosseae</name>
    <dbReference type="NCBI Taxonomy" id="27381"/>
    <lineage>
        <taxon>Eukaryota</taxon>
        <taxon>Fungi</taxon>
        <taxon>Fungi incertae sedis</taxon>
        <taxon>Mucoromycota</taxon>
        <taxon>Glomeromycotina</taxon>
        <taxon>Glomeromycetes</taxon>
        <taxon>Glomerales</taxon>
        <taxon>Glomeraceae</taxon>
        <taxon>Funneliformis</taxon>
    </lineage>
</organism>
<feature type="non-terminal residue" evidence="1">
    <location>
        <position position="41"/>
    </location>
</feature>
<comment type="caution">
    <text evidence="1">The sequence shown here is derived from an EMBL/GenBank/DDBJ whole genome shotgun (WGS) entry which is preliminary data.</text>
</comment>
<reference evidence="1" key="1">
    <citation type="submission" date="2021-06" db="EMBL/GenBank/DDBJ databases">
        <authorList>
            <person name="Kallberg Y."/>
            <person name="Tangrot J."/>
            <person name="Rosling A."/>
        </authorList>
    </citation>
    <scope>NUCLEOTIDE SEQUENCE</scope>
    <source>
        <strain evidence="1">87-6 pot B 2015</strain>
    </source>
</reference>
<name>A0A9N9IVE3_FUNMO</name>
<proteinExistence type="predicted"/>
<protein>
    <submittedName>
        <fullName evidence="1">3459_t:CDS:1</fullName>
    </submittedName>
</protein>
<dbReference type="Proteomes" id="UP000789375">
    <property type="component" value="Unassembled WGS sequence"/>
</dbReference>
<evidence type="ECO:0000313" key="2">
    <source>
        <dbReference type="Proteomes" id="UP000789375"/>
    </source>
</evidence>
<keyword evidence="2" id="KW-1185">Reference proteome</keyword>
<dbReference type="AlphaFoldDB" id="A0A9N9IVE3"/>
<dbReference type="EMBL" id="CAJVPP010025339">
    <property type="protein sequence ID" value="CAG8751453.1"/>
    <property type="molecule type" value="Genomic_DNA"/>
</dbReference>
<sequence length="41" mass="4871">MDLLIKPEKDLKKEIRDLEQDKKKTDDENQLLLSFLLNEIG</sequence>